<dbReference type="AlphaFoldDB" id="D8Q9C8"/>
<evidence type="ECO:0000256" key="6">
    <source>
        <dbReference type="ARBA" id="ARBA00022989"/>
    </source>
</evidence>
<dbReference type="PANTHER" id="PTHR31068:SF0">
    <property type="entry name" value="MITOCHONDRIAL DISTRIBUTION AND MORPHOLOGY PROTEIN 31"/>
    <property type="match status" value="1"/>
</dbReference>
<evidence type="ECO:0000313" key="13">
    <source>
        <dbReference type="Proteomes" id="UP000007431"/>
    </source>
</evidence>
<accession>D8Q9C8</accession>
<dbReference type="GO" id="GO:0007005">
    <property type="term" value="P:mitochondrion organization"/>
    <property type="evidence" value="ECO:0007669"/>
    <property type="project" value="InterPro"/>
</dbReference>
<evidence type="ECO:0000256" key="1">
    <source>
        <dbReference type="ARBA" id="ARBA00004273"/>
    </source>
</evidence>
<dbReference type="PANTHER" id="PTHR31068">
    <property type="entry name" value="MITOCHONDRIAL DISTRIBUTION AND MORPHOLOGY PROTEIN 31"/>
    <property type="match status" value="1"/>
</dbReference>
<keyword evidence="3 11" id="KW-0812">Transmembrane</keyword>
<proteinExistence type="inferred from homology"/>
<dbReference type="InterPro" id="IPR012571">
    <property type="entry name" value="Mdm31/Mdm32"/>
</dbReference>
<keyword evidence="5" id="KW-0809">Transit peptide</keyword>
<evidence type="ECO:0000256" key="2">
    <source>
        <dbReference type="ARBA" id="ARBA00005687"/>
    </source>
</evidence>
<dbReference type="Pfam" id="PF08118">
    <property type="entry name" value="MDM31_MDM32"/>
    <property type="match status" value="1"/>
</dbReference>
<keyword evidence="4" id="KW-0999">Mitochondrion inner membrane</keyword>
<dbReference type="OrthoDB" id="17678at2759"/>
<evidence type="ECO:0000256" key="7">
    <source>
        <dbReference type="ARBA" id="ARBA00023128"/>
    </source>
</evidence>
<dbReference type="KEGG" id="scm:SCHCO_02508137"/>
<evidence type="ECO:0000256" key="5">
    <source>
        <dbReference type="ARBA" id="ARBA00022946"/>
    </source>
</evidence>
<dbReference type="GO" id="GO:0000001">
    <property type="term" value="P:mitochondrion inheritance"/>
    <property type="evidence" value="ECO:0007669"/>
    <property type="project" value="InterPro"/>
</dbReference>
<evidence type="ECO:0000256" key="3">
    <source>
        <dbReference type="ARBA" id="ARBA00022692"/>
    </source>
</evidence>
<comment type="function">
    <text evidence="9">Involved in the organization of the mitochondrial membranes and the global structure of the mitochondria. Also required for mitochondrial distribution and mobility as well as for the maintenance of mitochondrial DNA nucleoids structures.</text>
</comment>
<keyword evidence="7" id="KW-0496">Mitochondrion</keyword>
<dbReference type="STRING" id="578458.D8Q9C8"/>
<dbReference type="HOGENOM" id="CLU_016236_2_1_1"/>
<sequence length="561" mass="63926">MASMPHITRPTREAMLNAASGFWERLRIHWRWMALRSFRKFNADDFSAFLTWFVMSQTIWILVGTTSFLSAVFWLANSLSLQHYIAKALSDYLTRGTDIMIVFESAIVPKWRDSKLCFKNVYISRGPHTTEQEKKRQDEKRAQSDGEEGEPGHPPQMAGKVPEQLLEEYNYTMFDLNVDSVDVTLSLWRWLDGKGLVKDAVVKGVRGAIDRRSIHWDPENPLNPADFRHKSQPGDFELESLQMEDVLVTVYQPDAFRPYTASIFRADFPIFRKQWLFYDFLSADSIVGQFDNCLFSLHKPQSIGRTNEADTRDSDWARMSRVRIDGVNIDHLQRSTSSDGPFSWITSGKVDAVLDIKFPHDPEDELPFQLILGELADAISEHIPGQQQHIPGQRELAKPPLSAPDSDGIERAEPCVVIDIDLRFRDVKASVPIFTNDISVANNALIRPIVAFMNANHTLVPIRARVVKDLSEFDGAWTVTGLMDDISDKIYNALAYHVTQANMNKRLKTVGLWSVQMTASAVLSALRRALDPISLHLRETYTIPLQNAHAMYELLMFMPQI</sequence>
<feature type="region of interest" description="Disordered" evidence="10">
    <location>
        <begin position="386"/>
        <end position="406"/>
    </location>
</feature>
<feature type="transmembrane region" description="Helical" evidence="11">
    <location>
        <begin position="49"/>
        <end position="76"/>
    </location>
</feature>
<reference evidence="12 13" key="1">
    <citation type="journal article" date="2010" name="Nat. Biotechnol.">
        <title>Genome sequence of the model mushroom Schizophyllum commune.</title>
        <authorList>
            <person name="Ohm R.A."/>
            <person name="de Jong J.F."/>
            <person name="Lugones L.G."/>
            <person name="Aerts A."/>
            <person name="Kothe E."/>
            <person name="Stajich J.E."/>
            <person name="de Vries R.P."/>
            <person name="Record E."/>
            <person name="Levasseur A."/>
            <person name="Baker S.E."/>
            <person name="Bartholomew K.A."/>
            <person name="Coutinho P.M."/>
            <person name="Erdmann S."/>
            <person name="Fowler T.J."/>
            <person name="Gathman A.C."/>
            <person name="Lombard V."/>
            <person name="Henrissat B."/>
            <person name="Knabe N."/>
            <person name="Kuees U."/>
            <person name="Lilly W.W."/>
            <person name="Lindquist E."/>
            <person name="Lucas S."/>
            <person name="Magnuson J.K."/>
            <person name="Piumi F."/>
            <person name="Raudaskoski M."/>
            <person name="Salamov A."/>
            <person name="Schmutz J."/>
            <person name="Schwarze F.W.M.R."/>
            <person name="vanKuyk P.A."/>
            <person name="Horton J.S."/>
            <person name="Grigoriev I.V."/>
            <person name="Woesten H.A.B."/>
        </authorList>
    </citation>
    <scope>NUCLEOTIDE SEQUENCE [LARGE SCALE GENOMIC DNA]</scope>
    <source>
        <strain evidence="13">H4-8 / FGSC 9210</strain>
    </source>
</reference>
<evidence type="ECO:0000256" key="9">
    <source>
        <dbReference type="ARBA" id="ARBA00025191"/>
    </source>
</evidence>
<dbReference type="RefSeq" id="XP_003030532.1">
    <property type="nucleotide sequence ID" value="XM_003030486.1"/>
</dbReference>
<dbReference type="OMA" id="DFLCAEN"/>
<dbReference type="FunCoup" id="D8Q9C8">
    <property type="interactions" value="39"/>
</dbReference>
<dbReference type="GO" id="GO:0005743">
    <property type="term" value="C:mitochondrial inner membrane"/>
    <property type="evidence" value="ECO:0007669"/>
    <property type="project" value="UniProtKB-SubCell"/>
</dbReference>
<evidence type="ECO:0000256" key="10">
    <source>
        <dbReference type="SAM" id="MobiDB-lite"/>
    </source>
</evidence>
<dbReference type="InParanoid" id="D8Q9C8"/>
<name>D8Q9C8_SCHCM</name>
<keyword evidence="13" id="KW-1185">Reference proteome</keyword>
<dbReference type="Proteomes" id="UP000007431">
    <property type="component" value="Unassembled WGS sequence"/>
</dbReference>
<feature type="region of interest" description="Disordered" evidence="10">
    <location>
        <begin position="128"/>
        <end position="159"/>
    </location>
</feature>
<comment type="subcellular location">
    <subcellularLocation>
        <location evidence="1">Mitochondrion inner membrane</location>
    </subcellularLocation>
</comment>
<evidence type="ECO:0000256" key="11">
    <source>
        <dbReference type="SAM" id="Phobius"/>
    </source>
</evidence>
<organism evidence="13">
    <name type="scientific">Schizophyllum commune (strain H4-8 / FGSC 9210)</name>
    <name type="common">Split gill fungus</name>
    <dbReference type="NCBI Taxonomy" id="578458"/>
    <lineage>
        <taxon>Eukaryota</taxon>
        <taxon>Fungi</taxon>
        <taxon>Dikarya</taxon>
        <taxon>Basidiomycota</taxon>
        <taxon>Agaricomycotina</taxon>
        <taxon>Agaricomycetes</taxon>
        <taxon>Agaricomycetidae</taxon>
        <taxon>Agaricales</taxon>
        <taxon>Schizophyllaceae</taxon>
        <taxon>Schizophyllum</taxon>
    </lineage>
</organism>
<evidence type="ECO:0000256" key="8">
    <source>
        <dbReference type="ARBA" id="ARBA00023136"/>
    </source>
</evidence>
<gene>
    <name evidence="12" type="ORF">SCHCODRAFT_57121</name>
</gene>
<comment type="similarity">
    <text evidence="2">Belongs to the MDM31/MDM32 family.</text>
</comment>
<evidence type="ECO:0008006" key="14">
    <source>
        <dbReference type="Google" id="ProtNLM"/>
    </source>
</evidence>
<keyword evidence="8 11" id="KW-0472">Membrane</keyword>
<evidence type="ECO:0000256" key="4">
    <source>
        <dbReference type="ARBA" id="ARBA00022792"/>
    </source>
</evidence>
<feature type="compositionally biased region" description="Basic and acidic residues" evidence="10">
    <location>
        <begin position="128"/>
        <end position="144"/>
    </location>
</feature>
<dbReference type="GeneID" id="9591538"/>
<keyword evidence="6 11" id="KW-1133">Transmembrane helix</keyword>
<evidence type="ECO:0000313" key="12">
    <source>
        <dbReference type="EMBL" id="EFI95629.1"/>
    </source>
</evidence>
<dbReference type="EMBL" id="GL377308">
    <property type="protein sequence ID" value="EFI95629.1"/>
    <property type="molecule type" value="Genomic_DNA"/>
</dbReference>
<protein>
    <recommendedName>
        <fullName evidence="14">Mitochondrial distribution and morphology protein family 31/32</fullName>
    </recommendedName>
</protein>
<dbReference type="eggNOG" id="ENOG502QQJG">
    <property type="taxonomic scope" value="Eukaryota"/>
</dbReference>
<dbReference type="VEuPathDB" id="FungiDB:SCHCODRAFT_02508137"/>